<gene>
    <name evidence="4" type="ORF">FEI13_18150</name>
</gene>
<evidence type="ECO:0000256" key="1">
    <source>
        <dbReference type="ARBA" id="ARBA00010333"/>
    </source>
</evidence>
<organism evidence="4 5">
    <name type="scientific">Halomonas urmiana</name>
    <dbReference type="NCBI Taxonomy" id="490901"/>
    <lineage>
        <taxon>Bacteria</taxon>
        <taxon>Pseudomonadati</taxon>
        <taxon>Pseudomonadota</taxon>
        <taxon>Gammaproteobacteria</taxon>
        <taxon>Oceanospirillales</taxon>
        <taxon>Halomonadaceae</taxon>
        <taxon>Halomonas</taxon>
    </lineage>
</organism>
<feature type="domain" description="LysM" evidence="3">
    <location>
        <begin position="32"/>
        <end position="81"/>
    </location>
</feature>
<dbReference type="PROSITE" id="PS51782">
    <property type="entry name" value="LYSM"/>
    <property type="match status" value="1"/>
</dbReference>
<comment type="similarity">
    <text evidence="1">Belongs to the bacterial solute-binding protein 3 family.</text>
</comment>
<protein>
    <submittedName>
        <fullName evidence="4">Transporter substrate-binding domain-containing protein</fullName>
    </submittedName>
</protein>
<feature type="signal peptide" evidence="2">
    <location>
        <begin position="1"/>
        <end position="25"/>
    </location>
</feature>
<dbReference type="Proteomes" id="UP000306973">
    <property type="component" value="Unassembled WGS sequence"/>
</dbReference>
<feature type="chain" id="PRO_5024439741" evidence="2">
    <location>
        <begin position="26"/>
        <end position="343"/>
    </location>
</feature>
<dbReference type="PANTHER" id="PTHR35936:SF25">
    <property type="entry name" value="ABC TRANSPORTER SUBSTRATE-BINDING PROTEIN"/>
    <property type="match status" value="1"/>
</dbReference>
<dbReference type="InterPro" id="IPR018392">
    <property type="entry name" value="LysM"/>
</dbReference>
<evidence type="ECO:0000313" key="4">
    <source>
        <dbReference type="EMBL" id="TLF45441.1"/>
    </source>
</evidence>
<evidence type="ECO:0000259" key="3">
    <source>
        <dbReference type="PROSITE" id="PS51782"/>
    </source>
</evidence>
<keyword evidence="2" id="KW-0732">Signal</keyword>
<dbReference type="CDD" id="cd00118">
    <property type="entry name" value="LysM"/>
    <property type="match status" value="1"/>
</dbReference>
<evidence type="ECO:0000313" key="5">
    <source>
        <dbReference type="Proteomes" id="UP000306973"/>
    </source>
</evidence>
<name>A0A5R8M784_9GAMM</name>
<evidence type="ECO:0000256" key="2">
    <source>
        <dbReference type="SAM" id="SignalP"/>
    </source>
</evidence>
<dbReference type="InterPro" id="IPR036779">
    <property type="entry name" value="LysM_dom_sf"/>
</dbReference>
<dbReference type="RefSeq" id="WP_138182912.1">
    <property type="nucleotide sequence ID" value="NZ_VBUI01000045.1"/>
</dbReference>
<dbReference type="PANTHER" id="PTHR35936">
    <property type="entry name" value="MEMBRANE-BOUND LYTIC MUREIN TRANSGLYCOSYLASE F"/>
    <property type="match status" value="1"/>
</dbReference>
<keyword evidence="5" id="KW-1185">Reference proteome</keyword>
<sequence length="343" mass="37533">MILKRAFVGLALLTTLLSGAASAQAQEISCNSTYTTERGDSLSDIAKRAYDNPRAYQNLFDVNPGVLTSPNVVPIGADLFIPCLNDTKQPPSGDLPEIRAANSRDIEFLTGTNYAPYVGENLPNGGFSTELIHRAMQFGGQPANYLVDVSRDWGTHLQPLLENGKYDIGYPWFKPDCSNTANLGRASTWRCENLLWSRPLHEIVVTFYGRAGEVENISTASDASGMTLCRPDGYFTHDLEAAGLVAPTITREAPATPEDCFEMLAAKEADLVSVNIDTADRIIQSLGMEERTAEVIDLSTIQTLHAVGMRTNPQSRIILRRLDKGLKAIQESGQFREVAAKHL</sequence>
<proteinExistence type="inferred from homology"/>
<reference evidence="4 5" key="1">
    <citation type="journal article" date="2007" name="Int. J. Syst. Evol. Microbiol.">
        <title>Halomonas saccharevitans sp. nov., Halomonas arcis sp. nov. and Halomonas subterranea sp. nov., halophilic bacteria isolated from hypersaline environments of China.</title>
        <authorList>
            <person name="Xu X.W."/>
            <person name="Wu Y.H."/>
            <person name="Zhou Z."/>
            <person name="Wang C.S."/>
            <person name="Zhou Y.G."/>
            <person name="Zhang H.B."/>
            <person name="Wang Y."/>
            <person name="Wu M."/>
        </authorList>
    </citation>
    <scope>NUCLEOTIDE SEQUENCE [LARGE SCALE GENOMIC DNA]</scope>
    <source>
        <strain evidence="4 5">TBZ3</strain>
    </source>
</reference>
<dbReference type="Gene3D" id="3.10.350.10">
    <property type="entry name" value="LysM domain"/>
    <property type="match status" value="1"/>
</dbReference>
<dbReference type="AlphaFoldDB" id="A0A5R8M784"/>
<dbReference type="OrthoDB" id="5763510at2"/>
<dbReference type="SMART" id="SM00257">
    <property type="entry name" value="LysM"/>
    <property type="match status" value="1"/>
</dbReference>
<dbReference type="Gene3D" id="3.40.190.10">
    <property type="entry name" value="Periplasmic binding protein-like II"/>
    <property type="match status" value="2"/>
</dbReference>
<dbReference type="SUPFAM" id="SSF53850">
    <property type="entry name" value="Periplasmic binding protein-like II"/>
    <property type="match status" value="1"/>
</dbReference>
<accession>A0A5R8M784</accession>
<comment type="caution">
    <text evidence="4">The sequence shown here is derived from an EMBL/GenBank/DDBJ whole genome shotgun (WGS) entry which is preliminary data.</text>
</comment>
<dbReference type="EMBL" id="VBUI01000045">
    <property type="protein sequence ID" value="TLF45441.1"/>
    <property type="molecule type" value="Genomic_DNA"/>
</dbReference>